<protein>
    <recommendedName>
        <fullName evidence="3">C2H2-type domain-containing protein</fullName>
    </recommendedName>
</protein>
<feature type="region of interest" description="Disordered" evidence="2">
    <location>
        <begin position="294"/>
        <end position="320"/>
    </location>
</feature>
<feature type="domain" description="C2H2-type" evidence="3">
    <location>
        <begin position="425"/>
        <end position="452"/>
    </location>
</feature>
<feature type="region of interest" description="Disordered" evidence="2">
    <location>
        <begin position="337"/>
        <end position="365"/>
    </location>
</feature>
<dbReference type="Gene3D" id="3.30.160.60">
    <property type="entry name" value="Classic Zinc Finger"/>
    <property type="match status" value="1"/>
</dbReference>
<dbReference type="EMBL" id="GL988045">
    <property type="protein sequence ID" value="EGS18601.1"/>
    <property type="molecule type" value="Genomic_DNA"/>
</dbReference>
<feature type="compositionally biased region" description="Polar residues" evidence="2">
    <location>
        <begin position="177"/>
        <end position="202"/>
    </location>
</feature>
<dbReference type="Proteomes" id="UP000008066">
    <property type="component" value="Unassembled WGS sequence"/>
</dbReference>
<dbReference type="PANTHER" id="PTHR35391:SF3">
    <property type="entry name" value="FINGER DOMAIN PROTEIN, PUTATIVE (AFU_ORTHOLOGUE AFUA_8G04300)-RELATED"/>
    <property type="match status" value="1"/>
</dbReference>
<sequence>MYRCPFGQCKDIQKDWPRKDNFIQHLKRVHHLSEPIDVNHFSHQVAASPAPEDLAGLGSQPLTVGQDGKVQPYSQWPGLPADSSFHLAYMNRDDVDPRGYAQDVQEEQLLPIPQSLVLDSMASTTGVQLQAQDVFQGIRLKSSISESHHAAIEPSGDGLHQPDPVIEPNSHDYGLSQDVQPQCDQVSASQNPPLNPSDNSLQIEIVVDDSSPSNMCDPPGVAHIDTPRASPSITQPLPTGQDSSDLADPINCLPSDLLLQSPAQESMTRSPRVEKLCQGYTSSENQDIVRVADQSSGHDLDMGRESSSKDGSEGSDAAEDRLGGLDVGQAASIHTDEGAAQTRLQGSSPSKGNESTPNTTLQTDPVNEAQASEFLKALMRQGILDKLLTDIGYHGTRESQPAGQEPATQVSTPSSITAPRSEGKHACKTCKKYFNRRCELKKHMKRHDKPYACTFPRCIQSFGSKNDWKRHENTVHSKLQLEVWQCTEPDLPRHNAARCARMYYRRESLKSHMEKDHGIIDNDLIEKKLTDYRHRGNFESRFWCGFCRKIIEPSENNGKPELLERSRFDHIDQHFNAKNGFPKANIKEWKYLDDSKSLEDSLGGVAPDSERLAHSGKRPISSQDERVTNISSFDTNGIFNYNNGIGSSWISQVNYSGQRDNNSDSYTKKSGREYRFWVCCGCGFVNTIETAVHPTMFGNF</sequence>
<keyword evidence="1" id="KW-0863">Zinc-finger</keyword>
<dbReference type="GO" id="GO:0008270">
    <property type="term" value="F:zinc ion binding"/>
    <property type="evidence" value="ECO:0007669"/>
    <property type="project" value="UniProtKB-KW"/>
</dbReference>
<evidence type="ECO:0000256" key="2">
    <source>
        <dbReference type="SAM" id="MobiDB-lite"/>
    </source>
</evidence>
<evidence type="ECO:0000256" key="1">
    <source>
        <dbReference type="PROSITE-ProRule" id="PRU00042"/>
    </source>
</evidence>
<dbReference type="OrthoDB" id="6077919at2759"/>
<dbReference type="HOGENOM" id="CLU_015024_0_0_1"/>
<dbReference type="RefSeq" id="XP_006695546.1">
    <property type="nucleotide sequence ID" value="XM_006695483.1"/>
</dbReference>
<accession>G0SDK0</accession>
<proteinExistence type="predicted"/>
<evidence type="ECO:0000313" key="5">
    <source>
        <dbReference type="Proteomes" id="UP000008066"/>
    </source>
</evidence>
<feature type="domain" description="C2H2-type" evidence="3">
    <location>
        <begin position="451"/>
        <end position="481"/>
    </location>
</feature>
<dbReference type="eggNOG" id="ENOG502S2SN">
    <property type="taxonomic scope" value="Eukaryota"/>
</dbReference>
<keyword evidence="5" id="KW-1185">Reference proteome</keyword>
<dbReference type="AlphaFoldDB" id="G0SDK0"/>
<feature type="compositionally biased region" description="Polar residues" evidence="2">
    <location>
        <begin position="342"/>
        <end position="365"/>
    </location>
</feature>
<dbReference type="GeneID" id="18259244"/>
<gene>
    <name evidence="4" type="ORF">CTHT_0052060</name>
</gene>
<feature type="compositionally biased region" description="Polar residues" evidence="2">
    <location>
        <begin position="398"/>
        <end position="418"/>
    </location>
</feature>
<keyword evidence="1" id="KW-0479">Metal-binding</keyword>
<dbReference type="SMART" id="SM00355">
    <property type="entry name" value="ZnF_C2H2"/>
    <property type="match status" value="4"/>
</dbReference>
<dbReference type="SUPFAM" id="SSF57667">
    <property type="entry name" value="beta-beta-alpha zinc fingers"/>
    <property type="match status" value="1"/>
</dbReference>
<evidence type="ECO:0000259" key="3">
    <source>
        <dbReference type="PROSITE" id="PS50157"/>
    </source>
</evidence>
<dbReference type="PROSITE" id="PS00028">
    <property type="entry name" value="ZINC_FINGER_C2H2_1"/>
    <property type="match status" value="2"/>
</dbReference>
<dbReference type="InterPro" id="IPR013087">
    <property type="entry name" value="Znf_C2H2_type"/>
</dbReference>
<reference evidence="4 5" key="1">
    <citation type="journal article" date="2011" name="Cell">
        <title>Insight into structure and assembly of the nuclear pore complex by utilizing the genome of a eukaryotic thermophile.</title>
        <authorList>
            <person name="Amlacher S."/>
            <person name="Sarges P."/>
            <person name="Flemming D."/>
            <person name="van Noort V."/>
            <person name="Kunze R."/>
            <person name="Devos D.P."/>
            <person name="Arumugam M."/>
            <person name="Bork P."/>
            <person name="Hurt E."/>
        </authorList>
    </citation>
    <scope>NUCLEOTIDE SEQUENCE [LARGE SCALE GENOMIC DNA]</scope>
    <source>
        <strain evidence="5">DSM 1495 / CBS 144.50 / IMI 039719</strain>
    </source>
</reference>
<feature type="compositionally biased region" description="Polar residues" evidence="2">
    <location>
        <begin position="229"/>
        <end position="244"/>
    </location>
</feature>
<keyword evidence="1" id="KW-0862">Zinc</keyword>
<feature type="region of interest" description="Disordered" evidence="2">
    <location>
        <begin position="394"/>
        <end position="421"/>
    </location>
</feature>
<evidence type="ECO:0000313" key="4">
    <source>
        <dbReference type="EMBL" id="EGS18601.1"/>
    </source>
</evidence>
<name>G0SDK0_CHATD</name>
<feature type="compositionally biased region" description="Basic and acidic residues" evidence="2">
    <location>
        <begin position="296"/>
        <end position="320"/>
    </location>
</feature>
<organism evidence="5">
    <name type="scientific">Chaetomium thermophilum (strain DSM 1495 / CBS 144.50 / IMI 039719)</name>
    <name type="common">Thermochaetoides thermophila</name>
    <dbReference type="NCBI Taxonomy" id="759272"/>
    <lineage>
        <taxon>Eukaryota</taxon>
        <taxon>Fungi</taxon>
        <taxon>Dikarya</taxon>
        <taxon>Ascomycota</taxon>
        <taxon>Pezizomycotina</taxon>
        <taxon>Sordariomycetes</taxon>
        <taxon>Sordariomycetidae</taxon>
        <taxon>Sordariales</taxon>
        <taxon>Chaetomiaceae</taxon>
        <taxon>Thermochaetoides</taxon>
    </lineage>
</organism>
<feature type="region of interest" description="Disordered" evidence="2">
    <location>
        <begin position="147"/>
        <end position="253"/>
    </location>
</feature>
<dbReference type="KEGG" id="cthr:CTHT_0052060"/>
<dbReference type="PANTHER" id="PTHR35391">
    <property type="entry name" value="C2H2-TYPE DOMAIN-CONTAINING PROTEIN-RELATED"/>
    <property type="match status" value="1"/>
</dbReference>
<dbReference type="InterPro" id="IPR036236">
    <property type="entry name" value="Znf_C2H2_sf"/>
</dbReference>
<dbReference type="PROSITE" id="PS50157">
    <property type="entry name" value="ZINC_FINGER_C2H2_2"/>
    <property type="match status" value="2"/>
</dbReference>